<keyword evidence="2" id="KW-1133">Transmembrane helix</keyword>
<accession>A0A8H3DWA8</accession>
<feature type="transmembrane region" description="Helical" evidence="2">
    <location>
        <begin position="175"/>
        <end position="194"/>
    </location>
</feature>
<evidence type="ECO:0000256" key="1">
    <source>
        <dbReference type="SAM" id="MobiDB-lite"/>
    </source>
</evidence>
<feature type="domain" description="DUF6535" evidence="3">
    <location>
        <begin position="75"/>
        <end position="255"/>
    </location>
</feature>
<evidence type="ECO:0000313" key="5">
    <source>
        <dbReference type="Proteomes" id="UP000663827"/>
    </source>
</evidence>
<organism evidence="4 5">
    <name type="scientific">Rhizoctonia solani</name>
    <dbReference type="NCBI Taxonomy" id="456999"/>
    <lineage>
        <taxon>Eukaryota</taxon>
        <taxon>Fungi</taxon>
        <taxon>Dikarya</taxon>
        <taxon>Basidiomycota</taxon>
        <taxon>Agaricomycotina</taxon>
        <taxon>Agaricomycetes</taxon>
        <taxon>Cantharellales</taxon>
        <taxon>Ceratobasidiaceae</taxon>
        <taxon>Rhizoctonia</taxon>
    </lineage>
</organism>
<feature type="region of interest" description="Disordered" evidence="1">
    <location>
        <begin position="1"/>
        <end position="49"/>
    </location>
</feature>
<reference evidence="4" key="1">
    <citation type="submission" date="2021-01" db="EMBL/GenBank/DDBJ databases">
        <authorList>
            <person name="Kaushik A."/>
        </authorList>
    </citation>
    <scope>NUCLEOTIDE SEQUENCE</scope>
    <source>
        <strain evidence="4">AG5</strain>
    </source>
</reference>
<keyword evidence="2" id="KW-0472">Membrane</keyword>
<proteinExistence type="predicted"/>
<evidence type="ECO:0000313" key="4">
    <source>
        <dbReference type="EMBL" id="CAE7072397.1"/>
    </source>
</evidence>
<feature type="transmembrane region" description="Helical" evidence="2">
    <location>
        <begin position="261"/>
        <end position="286"/>
    </location>
</feature>
<dbReference type="AlphaFoldDB" id="A0A8H3DWA8"/>
<sequence length="883" mass="99541">MPLFMSSRRRGGGGWKNIKSTKGMKISIDGHPGSDGAKPTPQPPTAQDPLPCYMAEAPHEFDEEGKELDIDAQVWKAYVREADQIDKERVDGWNESMDVILIFAALFSAISTAFVIESYKSLKQDPTDLSSQTLLTISQTLKLIANASQSSSILPSPEPDTPPFQPSAKAICVNVLWFLSLSLSVAVSLISMLAKEWCLDFMIGRTGSPGAQVRRRQQRWDGMVKWKMEELITMLPSLIHLSLLLFAIGLCIFLWDVHYGVAIPVVIVTTFATSTYFACTVVPFLYDNCPYGTVLSRITKRFISTSSKTTQENMPQDKVTANALSWMLATCETPRSVDITLQSLAAADEKLYLETDDARVMEDLRQRLKRLDMDRDSEQNRTAAKLYARAAKAYLKIMCNSMSIDAHASYAHLPAKKVLLIQTTIDTLINQLRMPVVVGGRVGTGWLLDRCATISSASLAEEFMDMIQRDWHSGAHRPFSDLHCIFTASYALLLCCNQAKDLKNTFTNTLKMINGFLKDFENLPSDASFQQTVAPYLVLGTSWVWVNSTSTDKPRQEHPWSEALDNLWTSLMAIAFSNTPASNRFHFNNPTHSMWHLLTHPGQFKLDQDDCSSIGQALIRISEAQGPSTRMQSIYHAYYIQDLSSQLATLSDEVTPQVLIAFDCLRRHSPWEDRYFLPTTEIYIFTLKYLCTTSNTESWQTWRAYFILEYSPNPKCSPQLVQQLSSNDLIRRLATAMDSDDPNTQVFATAQLGVFLLMALSEDDRTSSTLNALEVELLRYPRLENDLERMEAVAAELETILMVPLSCDRDLRVYACRVLEAMLQRRSTPLPEMVHEGLHYHDISNRLRGIGSFVNYETERSIVYPDLVFDSEGQLDPGLFMEG</sequence>
<dbReference type="InterPro" id="IPR045338">
    <property type="entry name" value="DUF6535"/>
</dbReference>
<name>A0A8H3DWA8_9AGAM</name>
<feature type="transmembrane region" description="Helical" evidence="2">
    <location>
        <begin position="99"/>
        <end position="116"/>
    </location>
</feature>
<gene>
    <name evidence="4" type="ORF">RDB_LOCUS16433</name>
</gene>
<feature type="transmembrane region" description="Helical" evidence="2">
    <location>
        <begin position="231"/>
        <end position="255"/>
    </location>
</feature>
<protein>
    <recommendedName>
        <fullName evidence="3">DUF6535 domain-containing protein</fullName>
    </recommendedName>
</protein>
<keyword evidence="2" id="KW-0812">Transmembrane</keyword>
<dbReference type="EMBL" id="CAJNJQ010000348">
    <property type="protein sequence ID" value="CAE7072397.1"/>
    <property type="molecule type" value="Genomic_DNA"/>
</dbReference>
<dbReference type="Proteomes" id="UP000663827">
    <property type="component" value="Unassembled WGS sequence"/>
</dbReference>
<dbReference type="Pfam" id="PF20153">
    <property type="entry name" value="DUF6535"/>
    <property type="match status" value="1"/>
</dbReference>
<evidence type="ECO:0000259" key="3">
    <source>
        <dbReference type="Pfam" id="PF20153"/>
    </source>
</evidence>
<evidence type="ECO:0000256" key="2">
    <source>
        <dbReference type="SAM" id="Phobius"/>
    </source>
</evidence>
<comment type="caution">
    <text evidence="4">The sequence shown here is derived from an EMBL/GenBank/DDBJ whole genome shotgun (WGS) entry which is preliminary data.</text>
</comment>